<name>U4L902_PYROM</name>
<accession>U4L902</accession>
<dbReference type="AlphaFoldDB" id="U4L902"/>
<keyword evidence="3" id="KW-1185">Reference proteome</keyword>
<feature type="compositionally biased region" description="Low complexity" evidence="1">
    <location>
        <begin position="24"/>
        <end position="41"/>
    </location>
</feature>
<sequence>MSTSIHSDGEDSQMPDQDHISLESSTPSTPPATSVSVASPPNSQSQQIHGHVRSASFGSAFAAGPSGSLAGGSMASMVAGNGGEIAPGKPVASWENRRAIEEADHASERLLHRSWNMKWLGDPLDESEMWKA</sequence>
<feature type="compositionally biased region" description="Low complexity" evidence="1">
    <location>
        <begin position="54"/>
        <end position="79"/>
    </location>
</feature>
<organism evidence="2 3">
    <name type="scientific">Pyronema omphalodes (strain CBS 100304)</name>
    <name type="common">Pyronema confluens</name>
    <dbReference type="NCBI Taxonomy" id="1076935"/>
    <lineage>
        <taxon>Eukaryota</taxon>
        <taxon>Fungi</taxon>
        <taxon>Dikarya</taxon>
        <taxon>Ascomycota</taxon>
        <taxon>Pezizomycotina</taxon>
        <taxon>Pezizomycetes</taxon>
        <taxon>Pezizales</taxon>
        <taxon>Pyronemataceae</taxon>
        <taxon>Pyronema</taxon>
    </lineage>
</organism>
<evidence type="ECO:0000256" key="1">
    <source>
        <dbReference type="SAM" id="MobiDB-lite"/>
    </source>
</evidence>
<protein>
    <submittedName>
        <fullName evidence="2">Uncharacterized protein</fullName>
    </submittedName>
</protein>
<dbReference type="Proteomes" id="UP000018144">
    <property type="component" value="Unassembled WGS sequence"/>
</dbReference>
<dbReference type="EMBL" id="HF935300">
    <property type="protein sequence ID" value="CCX06604.1"/>
    <property type="molecule type" value="Genomic_DNA"/>
</dbReference>
<feature type="region of interest" description="Disordered" evidence="1">
    <location>
        <begin position="1"/>
        <end position="91"/>
    </location>
</feature>
<dbReference type="OrthoDB" id="5410980at2759"/>
<reference evidence="2 3" key="1">
    <citation type="journal article" date="2013" name="PLoS Genet.">
        <title>The genome and development-dependent transcriptomes of Pyronema confluens: a window into fungal evolution.</title>
        <authorList>
            <person name="Traeger S."/>
            <person name="Altegoer F."/>
            <person name="Freitag M."/>
            <person name="Gabaldon T."/>
            <person name="Kempken F."/>
            <person name="Kumar A."/>
            <person name="Marcet-Houben M."/>
            <person name="Poggeler S."/>
            <person name="Stajich J.E."/>
            <person name="Nowrousian M."/>
        </authorList>
    </citation>
    <scope>NUCLEOTIDE SEQUENCE [LARGE SCALE GENOMIC DNA]</scope>
    <source>
        <strain evidence="3">CBS 100304</strain>
        <tissue evidence="2">Vegetative mycelium</tissue>
    </source>
</reference>
<gene>
    <name evidence="2" type="ORF">PCON_06191</name>
</gene>
<evidence type="ECO:0000313" key="2">
    <source>
        <dbReference type="EMBL" id="CCX06604.1"/>
    </source>
</evidence>
<evidence type="ECO:0000313" key="3">
    <source>
        <dbReference type="Proteomes" id="UP000018144"/>
    </source>
</evidence>
<dbReference type="OMA" id="DESEMWK"/>
<proteinExistence type="predicted"/>